<keyword evidence="2" id="KW-0732">Signal</keyword>
<evidence type="ECO:0000256" key="2">
    <source>
        <dbReference type="SAM" id="SignalP"/>
    </source>
</evidence>
<feature type="compositionally biased region" description="Basic residues" evidence="1">
    <location>
        <begin position="42"/>
        <end position="51"/>
    </location>
</feature>
<feature type="compositionally biased region" description="Basic residues" evidence="1">
    <location>
        <begin position="58"/>
        <end position="81"/>
    </location>
</feature>
<evidence type="ECO:0000256" key="1">
    <source>
        <dbReference type="SAM" id="MobiDB-lite"/>
    </source>
</evidence>
<evidence type="ECO:0000313" key="3">
    <source>
        <dbReference type="EMBL" id="KAF7635325.1"/>
    </source>
</evidence>
<sequence>MISKVLLAIVLLQLVLETINAQGENKYPEAPENIGDITTKCPHTKKVREHKVKGEEKHHKKGGEKKEQKNKKSKKGGKTKAPKVVDTTDGEEIIGLNN</sequence>
<evidence type="ECO:0000313" key="4">
    <source>
        <dbReference type="Proteomes" id="UP000605970"/>
    </source>
</evidence>
<organism evidence="3 4">
    <name type="scientific">Meloidogyne graminicola</name>
    <dbReference type="NCBI Taxonomy" id="189291"/>
    <lineage>
        <taxon>Eukaryota</taxon>
        <taxon>Metazoa</taxon>
        <taxon>Ecdysozoa</taxon>
        <taxon>Nematoda</taxon>
        <taxon>Chromadorea</taxon>
        <taxon>Rhabditida</taxon>
        <taxon>Tylenchina</taxon>
        <taxon>Tylenchomorpha</taxon>
        <taxon>Tylenchoidea</taxon>
        <taxon>Meloidogynidae</taxon>
        <taxon>Meloidogyninae</taxon>
        <taxon>Meloidogyne</taxon>
    </lineage>
</organism>
<name>A0A8S9ZPY9_9BILA</name>
<reference evidence="3" key="1">
    <citation type="journal article" date="2020" name="Ecol. Evol.">
        <title>Genome structure and content of the rice root-knot nematode (Meloidogyne graminicola).</title>
        <authorList>
            <person name="Phan N.T."/>
            <person name="Danchin E.G.J."/>
            <person name="Klopp C."/>
            <person name="Perfus-Barbeoch L."/>
            <person name="Kozlowski D.K."/>
            <person name="Koutsovoulos G.D."/>
            <person name="Lopez-Roques C."/>
            <person name="Bouchez O."/>
            <person name="Zahm M."/>
            <person name="Besnard G."/>
            <person name="Bellafiore S."/>
        </authorList>
    </citation>
    <scope>NUCLEOTIDE SEQUENCE</scope>
    <source>
        <strain evidence="3">VN-18</strain>
    </source>
</reference>
<feature type="signal peptide" evidence="2">
    <location>
        <begin position="1"/>
        <end position="21"/>
    </location>
</feature>
<comment type="caution">
    <text evidence="3">The sequence shown here is derived from an EMBL/GenBank/DDBJ whole genome shotgun (WGS) entry which is preliminary data.</text>
</comment>
<protein>
    <submittedName>
        <fullName evidence="3">Uncharacterized protein</fullName>
    </submittedName>
</protein>
<feature type="chain" id="PRO_5035724472" evidence="2">
    <location>
        <begin position="22"/>
        <end position="98"/>
    </location>
</feature>
<feature type="region of interest" description="Disordered" evidence="1">
    <location>
        <begin position="23"/>
        <end position="98"/>
    </location>
</feature>
<dbReference type="EMBL" id="JABEBT010000044">
    <property type="protein sequence ID" value="KAF7635325.1"/>
    <property type="molecule type" value="Genomic_DNA"/>
</dbReference>
<dbReference type="AlphaFoldDB" id="A0A8S9ZPY9"/>
<accession>A0A8S9ZPY9</accession>
<keyword evidence="4" id="KW-1185">Reference proteome</keyword>
<dbReference type="Proteomes" id="UP000605970">
    <property type="component" value="Unassembled WGS sequence"/>
</dbReference>
<proteinExistence type="predicted"/>
<gene>
    <name evidence="3" type="ORF">Mgra_00005290</name>
</gene>